<dbReference type="AlphaFoldDB" id="A0A7S9KTS0"/>
<dbReference type="Proteomes" id="UP000594364">
    <property type="component" value="Chromosome 3"/>
</dbReference>
<keyword evidence="4" id="KW-1185">Reference proteome</keyword>
<feature type="transmembrane region" description="Helical" evidence="1">
    <location>
        <begin position="291"/>
        <end position="310"/>
    </location>
</feature>
<dbReference type="EMBL" id="CP031387">
    <property type="protein sequence ID" value="QPH02617.1"/>
    <property type="molecule type" value="Genomic_DNA"/>
</dbReference>
<keyword evidence="1" id="KW-0812">Transmembrane</keyword>
<keyword evidence="1" id="KW-1133">Transmembrane helix</keyword>
<protein>
    <recommendedName>
        <fullName evidence="2">Glycosyl transferase CAP10 domain-containing protein</fullName>
    </recommendedName>
</protein>
<reference evidence="3 4" key="1">
    <citation type="journal article" date="2018" name="PLoS Genet.">
        <title>Repeat elements organise 3D genome structure and mediate transcription in the filamentous fungus Epichloe festucae.</title>
        <authorList>
            <person name="Winter D.J."/>
            <person name="Ganley A.R.D."/>
            <person name="Young C.A."/>
            <person name="Liachko I."/>
            <person name="Schardl C.L."/>
            <person name="Dupont P.Y."/>
            <person name="Berry D."/>
            <person name="Ram A."/>
            <person name="Scott B."/>
            <person name="Cox M.P."/>
        </authorList>
    </citation>
    <scope>NUCLEOTIDE SEQUENCE [LARGE SCALE GENOMIC DNA]</scope>
    <source>
        <strain evidence="3 4">Fl1</strain>
    </source>
</reference>
<sequence>MPYISLASFCMRQPEAGQGSANLGAVFGAIAADVATHKLTKRSSEMHSEALSWFLLPFLLKYIRVWAKKDNGLDESLQDTTRAGTRAGTRACWLVAVGVAVSAFCATETDTIGVVPALTPILLMLGEKLYKAHTNTETTLIANTIWGGTRLWGSFAVAAFQIYILSDFDYLPVAISCLELLGLVCVYATFLPRSADNHFPTPFIDVEAQLSILAPRIVAALLVAAALQGVALGFVPFGVTDTALMGIAKAFRFFFYIKLARNTTWTSVTVVRMFGVCSSRNPYIQPSESQAIAHILGCVLTLGQLNTFLFKSTTRRKLLWTFMLVPILPYLANVYDIQCARARVRAISNAHKHPLQAIIEAGKNNFHALLTNQSTSFIGATQSYRDRYSMEPPPNFDSWFKYASEHKSKIIDNFDTMYSSIAPFWNMSGYQVRQAIREVQQSPQNDVWTCTFSGQLGKTSCVHQWRSFDRHISELFNTKAMADVRGTLPDFEFLVNHLDEPRVLFPPNSTAQKGIIVTDLSHKPTWSKLVQHCKTESQERLHNTIETYGLPFVQDRHQSLDLCQHGEYQHTHGLLVSPMSMRLIEGMVPILSTGAPSTMGDILFPSPAYSEKQFEYSSDADPDWQLKKNNLYWAGFMSGGFTKNDQWKRFHRQRFVGLAQNLDKKQHVYLTSSGDSTSSITSPFLNSRSYDAAFTNKYNGADTAKREQTFFYRMKPLANENEAFHSRLVFDLDGNGISGRWYRLLASKSAPLKQTLLREWHDDRLVPWAHYIPVSQGMEELPELVEFLTSTTQGQQYAKEVAEQGADWFRQALRQEDVDIYLYRLFLELARLQDPGRPAHST</sequence>
<dbReference type="InterPro" id="IPR051091">
    <property type="entry name" value="O-Glucosyltr/Glycosyltrsf_90"/>
</dbReference>
<evidence type="ECO:0000313" key="3">
    <source>
        <dbReference type="EMBL" id="QPH02617.1"/>
    </source>
</evidence>
<gene>
    <name evidence="3" type="ORF">C2857_006831</name>
</gene>
<dbReference type="PANTHER" id="PTHR12203">
    <property type="entry name" value="KDEL LYS-ASP-GLU-LEU CONTAINING - RELATED"/>
    <property type="match status" value="1"/>
</dbReference>
<feature type="transmembrane region" description="Helical" evidence="1">
    <location>
        <begin position="213"/>
        <end position="235"/>
    </location>
</feature>
<keyword evidence="1" id="KW-0472">Membrane</keyword>
<organism evidence="3 4">
    <name type="scientific">Epichloe festucae (strain Fl1)</name>
    <dbReference type="NCBI Taxonomy" id="877507"/>
    <lineage>
        <taxon>Eukaryota</taxon>
        <taxon>Fungi</taxon>
        <taxon>Dikarya</taxon>
        <taxon>Ascomycota</taxon>
        <taxon>Pezizomycotina</taxon>
        <taxon>Sordariomycetes</taxon>
        <taxon>Hypocreomycetidae</taxon>
        <taxon>Hypocreales</taxon>
        <taxon>Clavicipitaceae</taxon>
        <taxon>Epichloe</taxon>
    </lineage>
</organism>
<dbReference type="OrthoDB" id="202415at2759"/>
<feature type="transmembrane region" description="Helical" evidence="1">
    <location>
        <begin position="317"/>
        <end position="335"/>
    </location>
</feature>
<name>A0A7S9KTS0_EPIFF</name>
<accession>A0A7S9KTS0</accession>
<evidence type="ECO:0000259" key="2">
    <source>
        <dbReference type="SMART" id="SM00672"/>
    </source>
</evidence>
<proteinExistence type="predicted"/>
<dbReference type="SMART" id="SM00672">
    <property type="entry name" value="CAP10"/>
    <property type="match status" value="1"/>
</dbReference>
<dbReference type="PANTHER" id="PTHR12203:SF61">
    <property type="entry name" value="CAPSULE PROTEIN"/>
    <property type="match status" value="1"/>
</dbReference>
<feature type="transmembrane region" description="Helical" evidence="1">
    <location>
        <begin position="170"/>
        <end position="192"/>
    </location>
</feature>
<dbReference type="InterPro" id="IPR006598">
    <property type="entry name" value="CAP10"/>
</dbReference>
<dbReference type="Pfam" id="PF05686">
    <property type="entry name" value="Glyco_transf_90"/>
    <property type="match status" value="1"/>
</dbReference>
<evidence type="ECO:0000256" key="1">
    <source>
        <dbReference type="SAM" id="Phobius"/>
    </source>
</evidence>
<evidence type="ECO:0000313" key="4">
    <source>
        <dbReference type="Proteomes" id="UP000594364"/>
    </source>
</evidence>
<feature type="domain" description="Glycosyl transferase CAP10" evidence="2">
    <location>
        <begin position="549"/>
        <end position="833"/>
    </location>
</feature>